<name>A0A558DGI6_9PSEU</name>
<reference evidence="1 2" key="1">
    <citation type="submission" date="2019-07" db="EMBL/GenBank/DDBJ databases">
        <authorList>
            <person name="Duangmal K."/>
            <person name="Teo W.F.A."/>
        </authorList>
    </citation>
    <scope>NUCLEOTIDE SEQUENCE [LARGE SCALE GENOMIC DNA]</scope>
    <source>
        <strain evidence="1 2">TBRC 6029</strain>
    </source>
</reference>
<evidence type="ECO:0000313" key="2">
    <source>
        <dbReference type="Proteomes" id="UP000320011"/>
    </source>
</evidence>
<dbReference type="OrthoDB" id="4213333at2"/>
<protein>
    <submittedName>
        <fullName evidence="1">Uncharacterized protein</fullName>
    </submittedName>
</protein>
<dbReference type="Proteomes" id="UP000320011">
    <property type="component" value="Unassembled WGS sequence"/>
</dbReference>
<dbReference type="EMBL" id="VJWX01000026">
    <property type="protein sequence ID" value="TVT60128.1"/>
    <property type="molecule type" value="Genomic_DNA"/>
</dbReference>
<keyword evidence="2" id="KW-1185">Reference proteome</keyword>
<comment type="caution">
    <text evidence="1">The sequence shown here is derived from an EMBL/GenBank/DDBJ whole genome shotgun (WGS) entry which is preliminary data.</text>
</comment>
<proteinExistence type="predicted"/>
<dbReference type="RefSeq" id="WP_144586069.1">
    <property type="nucleotide sequence ID" value="NZ_VJWX01000026.1"/>
</dbReference>
<dbReference type="AlphaFoldDB" id="A0A558DGI6"/>
<reference evidence="1 2" key="2">
    <citation type="submission" date="2019-08" db="EMBL/GenBank/DDBJ databases">
        <title>Amycolatopsis acidicola sp. nov., isolated from peat swamp forest soil.</title>
        <authorList>
            <person name="Srisuk N."/>
        </authorList>
    </citation>
    <scope>NUCLEOTIDE SEQUENCE [LARGE SCALE GENOMIC DNA]</scope>
    <source>
        <strain evidence="1 2">TBRC 6029</strain>
    </source>
</reference>
<organism evidence="1 2">
    <name type="scientific">Amycolatopsis rhizosphaerae</name>
    <dbReference type="NCBI Taxonomy" id="2053003"/>
    <lineage>
        <taxon>Bacteria</taxon>
        <taxon>Bacillati</taxon>
        <taxon>Actinomycetota</taxon>
        <taxon>Actinomycetes</taxon>
        <taxon>Pseudonocardiales</taxon>
        <taxon>Pseudonocardiaceae</taxon>
        <taxon>Amycolatopsis</taxon>
    </lineage>
</organism>
<gene>
    <name evidence="1" type="ORF">FNH05_04975</name>
</gene>
<sequence>MTKDIADARDRLGSLVRNNESAFGGSDPAVRHDYFRLLWCFERIWSGWQVMGDDGRKFLSHLIDWHVDEWSFALPEARRRLGMINDDDSRKGIDKLVDAMKKDPISWKL</sequence>
<accession>A0A558DGI6</accession>
<evidence type="ECO:0000313" key="1">
    <source>
        <dbReference type="EMBL" id="TVT60128.1"/>
    </source>
</evidence>